<evidence type="ECO:0000256" key="1">
    <source>
        <dbReference type="SAM" id="MobiDB-lite"/>
    </source>
</evidence>
<keyword evidence="3" id="KW-1185">Reference proteome</keyword>
<accession>A0ABQ8FRC7</accession>
<feature type="compositionally biased region" description="Polar residues" evidence="1">
    <location>
        <begin position="387"/>
        <end position="396"/>
    </location>
</feature>
<gene>
    <name evidence="2" type="ORF">B0J12DRAFT_705687</name>
</gene>
<name>A0ABQ8FRC7_9PEZI</name>
<comment type="caution">
    <text evidence="2">The sequence shown here is derived from an EMBL/GenBank/DDBJ whole genome shotgun (WGS) entry which is preliminary data.</text>
</comment>
<feature type="compositionally biased region" description="Basic residues" evidence="1">
    <location>
        <begin position="452"/>
        <end position="463"/>
    </location>
</feature>
<feature type="compositionally biased region" description="Basic and acidic residues" evidence="1">
    <location>
        <begin position="403"/>
        <end position="417"/>
    </location>
</feature>
<evidence type="ECO:0000313" key="3">
    <source>
        <dbReference type="Proteomes" id="UP000774617"/>
    </source>
</evidence>
<dbReference type="EMBL" id="JAGTJR010000075">
    <property type="protein sequence ID" value="KAH7016595.1"/>
    <property type="molecule type" value="Genomic_DNA"/>
</dbReference>
<reference evidence="2 3" key="1">
    <citation type="journal article" date="2021" name="Nat. Commun.">
        <title>Genetic determinants of endophytism in the Arabidopsis root mycobiome.</title>
        <authorList>
            <person name="Mesny F."/>
            <person name="Miyauchi S."/>
            <person name="Thiergart T."/>
            <person name="Pickel B."/>
            <person name="Atanasova L."/>
            <person name="Karlsson M."/>
            <person name="Huettel B."/>
            <person name="Barry K.W."/>
            <person name="Haridas S."/>
            <person name="Chen C."/>
            <person name="Bauer D."/>
            <person name="Andreopoulos W."/>
            <person name="Pangilinan J."/>
            <person name="LaButti K."/>
            <person name="Riley R."/>
            <person name="Lipzen A."/>
            <person name="Clum A."/>
            <person name="Drula E."/>
            <person name="Henrissat B."/>
            <person name="Kohler A."/>
            <person name="Grigoriev I.V."/>
            <person name="Martin F.M."/>
            <person name="Hacquard S."/>
        </authorList>
    </citation>
    <scope>NUCLEOTIDE SEQUENCE [LARGE SCALE GENOMIC DNA]</scope>
    <source>
        <strain evidence="2 3">MPI-SDFR-AT-0080</strain>
    </source>
</reference>
<dbReference type="Proteomes" id="UP000774617">
    <property type="component" value="Unassembled WGS sequence"/>
</dbReference>
<evidence type="ECO:0000313" key="2">
    <source>
        <dbReference type="EMBL" id="KAH7016595.1"/>
    </source>
</evidence>
<feature type="region of interest" description="Disordered" evidence="1">
    <location>
        <begin position="1"/>
        <end position="29"/>
    </location>
</feature>
<proteinExistence type="predicted"/>
<feature type="compositionally biased region" description="Basic and acidic residues" evidence="1">
    <location>
        <begin position="354"/>
        <end position="370"/>
    </location>
</feature>
<feature type="compositionally biased region" description="Polar residues" evidence="1">
    <location>
        <begin position="323"/>
        <end position="332"/>
    </location>
</feature>
<feature type="region of interest" description="Disordered" evidence="1">
    <location>
        <begin position="303"/>
        <end position="540"/>
    </location>
</feature>
<sequence length="574" mass="63123">MQDLVPNGSKPNRTSMEYPAGNPQKRSTDTLSRLQPVVQYHTAGIEAQHRAIKQLSNAVNSLSVEVARTESMAIALTRELQTQSIAPVASAQPCLRGSLDDSTLEILAKNISSVASRVSEVDALKIQFEVLERRLRILEEALSASRFPPHDSASMLSIGPLASSRKANKQKQSDPMQHCPHSGKHSPPPSSPLQEPSFRVSSRMPGESSPNRTELRPSPQPALPRQTDIAICEEIRGISKSESQSSRQTRIGNQVSANVKARIHYLGVDNTVDARLDTKRSLERQLLAALEPHFEVKSTPASILSGQEPAGRTGRDLRMDSPRVQQQDSSIVRTDFMQCDPGQQPRPKTQLHLGIERAPAHTSRESRSGRDSGSFGSDQGLPVDSRGLSTTESGASGCQAEPEGSHHREVTAKDTKTSQRIKPVRRSSRGSGPISINPTGLTQPTSGTYAHYHAKKTRARPIRNAHGILIRKDGRPDMRSQSSAANLRKYRARKEQARNLKQRTGSAKLGPASRPMNDSSGQDDTVRRSPLGKSNVTSNSQDLHEAIMKRMFPNGVNDQCYRRKLYDRFFNQVP</sequence>
<organism evidence="2 3">
    <name type="scientific">Macrophomina phaseolina</name>
    <dbReference type="NCBI Taxonomy" id="35725"/>
    <lineage>
        <taxon>Eukaryota</taxon>
        <taxon>Fungi</taxon>
        <taxon>Dikarya</taxon>
        <taxon>Ascomycota</taxon>
        <taxon>Pezizomycotina</taxon>
        <taxon>Dothideomycetes</taxon>
        <taxon>Dothideomycetes incertae sedis</taxon>
        <taxon>Botryosphaeriales</taxon>
        <taxon>Botryosphaeriaceae</taxon>
        <taxon>Macrophomina</taxon>
    </lineage>
</organism>
<feature type="compositionally biased region" description="Polar residues" evidence="1">
    <location>
        <begin position="434"/>
        <end position="448"/>
    </location>
</feature>
<feature type="region of interest" description="Disordered" evidence="1">
    <location>
        <begin position="163"/>
        <end position="226"/>
    </location>
</feature>
<protein>
    <submittedName>
        <fullName evidence="2">Uncharacterized protein</fullName>
    </submittedName>
</protein>